<evidence type="ECO:0000259" key="10">
    <source>
        <dbReference type="Pfam" id="PF01743"/>
    </source>
</evidence>
<dbReference type="Pfam" id="PF13735">
    <property type="entry name" value="tRNA_NucTran2_2"/>
    <property type="match status" value="1"/>
</dbReference>
<feature type="domain" description="Poly A polymerase head" evidence="10">
    <location>
        <begin position="22"/>
        <end position="144"/>
    </location>
</feature>
<dbReference type="Gene3D" id="3.30.460.10">
    <property type="entry name" value="Beta Polymerase, domain 2"/>
    <property type="match status" value="1"/>
</dbReference>
<dbReference type="GO" id="GO:0000166">
    <property type="term" value="F:nucleotide binding"/>
    <property type="evidence" value="ECO:0007669"/>
    <property type="project" value="UniProtKB-KW"/>
</dbReference>
<dbReference type="CDD" id="cd00077">
    <property type="entry name" value="HDc"/>
    <property type="match status" value="1"/>
</dbReference>
<gene>
    <name evidence="13" type="ORF">IAB73_09770</name>
</gene>
<dbReference type="GO" id="GO:0000049">
    <property type="term" value="F:tRNA binding"/>
    <property type="evidence" value="ECO:0007669"/>
    <property type="project" value="TreeGrafter"/>
</dbReference>
<comment type="similarity">
    <text evidence="9">Belongs to the tRNA nucleotidyltransferase/poly(A) polymerase family.</text>
</comment>
<evidence type="ECO:0000259" key="12">
    <source>
        <dbReference type="Pfam" id="PF13735"/>
    </source>
</evidence>
<dbReference type="InterPro" id="IPR032810">
    <property type="entry name" value="CCA-adding_enz_C"/>
</dbReference>
<keyword evidence="5" id="KW-0479">Metal-binding</keyword>
<keyword evidence="4" id="KW-0548">Nucleotidyltransferase</keyword>
<dbReference type="SUPFAM" id="SSF81301">
    <property type="entry name" value="Nucleotidyltransferase"/>
    <property type="match status" value="1"/>
</dbReference>
<keyword evidence="3" id="KW-0819">tRNA processing</keyword>
<dbReference type="AlphaFoldDB" id="A0A9D0ZAZ5"/>
<dbReference type="PANTHER" id="PTHR46173:SF1">
    <property type="entry name" value="CCA TRNA NUCLEOTIDYLTRANSFERASE 1, MITOCHONDRIAL"/>
    <property type="match status" value="1"/>
</dbReference>
<dbReference type="InterPro" id="IPR002646">
    <property type="entry name" value="PolA_pol_head_dom"/>
</dbReference>
<dbReference type="Pfam" id="PF12627">
    <property type="entry name" value="PolyA_pol_RNAbd"/>
    <property type="match status" value="1"/>
</dbReference>
<comment type="caution">
    <text evidence="13">The sequence shown here is derived from an EMBL/GenBank/DDBJ whole genome shotgun (WGS) entry which is preliminary data.</text>
</comment>
<reference evidence="13" key="1">
    <citation type="submission" date="2020-10" db="EMBL/GenBank/DDBJ databases">
        <authorList>
            <person name="Gilroy R."/>
        </authorList>
    </citation>
    <scope>NUCLEOTIDE SEQUENCE</scope>
    <source>
        <strain evidence="13">ChiSxjej2B14-6234</strain>
    </source>
</reference>
<evidence type="ECO:0000256" key="1">
    <source>
        <dbReference type="ARBA" id="ARBA00001946"/>
    </source>
</evidence>
<accession>A0A9D0ZAZ5</accession>
<keyword evidence="2 9" id="KW-0808">Transferase</keyword>
<evidence type="ECO:0000256" key="4">
    <source>
        <dbReference type="ARBA" id="ARBA00022695"/>
    </source>
</evidence>
<dbReference type="Gene3D" id="1.10.246.80">
    <property type="match status" value="1"/>
</dbReference>
<name>A0A9D0ZAZ5_9FIRM</name>
<evidence type="ECO:0000259" key="11">
    <source>
        <dbReference type="Pfam" id="PF12627"/>
    </source>
</evidence>
<dbReference type="SUPFAM" id="SSF81891">
    <property type="entry name" value="Poly A polymerase C-terminal region-like"/>
    <property type="match status" value="1"/>
</dbReference>
<dbReference type="GO" id="GO:0046872">
    <property type="term" value="F:metal ion binding"/>
    <property type="evidence" value="ECO:0007669"/>
    <property type="project" value="UniProtKB-KW"/>
</dbReference>
<evidence type="ECO:0000256" key="2">
    <source>
        <dbReference type="ARBA" id="ARBA00022679"/>
    </source>
</evidence>
<feature type="domain" description="tRNA nucleotidyltransferase/poly(A) polymerase RNA and SrmB- binding" evidence="11">
    <location>
        <begin position="172"/>
        <end position="215"/>
    </location>
</feature>
<dbReference type="InterPro" id="IPR032828">
    <property type="entry name" value="PolyA_RNA-bd"/>
</dbReference>
<dbReference type="InterPro" id="IPR050264">
    <property type="entry name" value="Bact_CCA-adding_enz_type3_sf"/>
</dbReference>
<sequence length="452" mass="50237">MYEIPAGARTVLSRLHAADFEAYLVGGCVRDLLRGVEPHDWDICTDALPEEVERCLAKCRIVETGLRHGTVTVLAQGEGYEVTTYRTDGTYSDGRRPDSVSFVRDLTQDLARRDFTMNAIAMGLDGALRDPFGGQADIRARVVRCVGDPKRRFHEDGLRVMRALRFASTLGYGIAPDTAREIHAQRDMLRCVAPERIRVELGKLLTGPSAGSILRAYADVLCVFWPELACMQDVEQRNPWRLYDVFEHAVRAVECAPQDEALRLTMLLHDIGKPRRMTVDAAGATHFYRHPEESAAMADAMLRRLKYDNATREQVVELIACHGAELSPAPRTVRRWLARLGSERFFQLLEVQRADALAQNPERARARLDALPEIARCARACIDAGACLSLRGLAVGGRDILALGVSGPAVGAVLRALLDRVIDGELPNDRETLLQEAARILTTDEGRRPHDR</sequence>
<dbReference type="EMBL" id="DVFJ01000036">
    <property type="protein sequence ID" value="HIQ72476.1"/>
    <property type="molecule type" value="Genomic_DNA"/>
</dbReference>
<evidence type="ECO:0000256" key="5">
    <source>
        <dbReference type="ARBA" id="ARBA00022723"/>
    </source>
</evidence>
<keyword evidence="7" id="KW-0460">Magnesium</keyword>
<keyword evidence="8 9" id="KW-0694">RNA-binding</keyword>
<dbReference type="Proteomes" id="UP000886887">
    <property type="component" value="Unassembled WGS sequence"/>
</dbReference>
<dbReference type="InterPro" id="IPR003607">
    <property type="entry name" value="HD/PDEase_dom"/>
</dbReference>
<reference evidence="13" key="2">
    <citation type="journal article" date="2021" name="PeerJ">
        <title>Extensive microbial diversity within the chicken gut microbiome revealed by metagenomics and culture.</title>
        <authorList>
            <person name="Gilroy R."/>
            <person name="Ravi A."/>
            <person name="Getino M."/>
            <person name="Pursley I."/>
            <person name="Horton D.L."/>
            <person name="Alikhan N.F."/>
            <person name="Baker D."/>
            <person name="Gharbi K."/>
            <person name="Hall N."/>
            <person name="Watson M."/>
            <person name="Adriaenssens E.M."/>
            <person name="Foster-Nyarko E."/>
            <person name="Jarju S."/>
            <person name="Secka A."/>
            <person name="Antonio M."/>
            <person name="Oren A."/>
            <person name="Chaudhuri R.R."/>
            <person name="La Ragione R."/>
            <person name="Hildebrand F."/>
            <person name="Pallen M.J."/>
        </authorList>
    </citation>
    <scope>NUCLEOTIDE SEQUENCE</scope>
    <source>
        <strain evidence="13">ChiSxjej2B14-6234</strain>
    </source>
</reference>
<dbReference type="Pfam" id="PF01743">
    <property type="entry name" value="PolyA_pol"/>
    <property type="match status" value="1"/>
</dbReference>
<evidence type="ECO:0000256" key="7">
    <source>
        <dbReference type="ARBA" id="ARBA00022842"/>
    </source>
</evidence>
<dbReference type="GO" id="GO:0016779">
    <property type="term" value="F:nucleotidyltransferase activity"/>
    <property type="evidence" value="ECO:0007669"/>
    <property type="project" value="UniProtKB-KW"/>
</dbReference>
<proteinExistence type="inferred from homology"/>
<evidence type="ECO:0000313" key="13">
    <source>
        <dbReference type="EMBL" id="HIQ72476.1"/>
    </source>
</evidence>
<dbReference type="Gene3D" id="1.10.3090.10">
    <property type="entry name" value="cca-adding enzyme, domain 2"/>
    <property type="match status" value="1"/>
</dbReference>
<protein>
    <submittedName>
        <fullName evidence="13">HD domain-containing protein</fullName>
    </submittedName>
</protein>
<dbReference type="CDD" id="cd05398">
    <property type="entry name" value="NT_ClassII-CCAase"/>
    <property type="match status" value="1"/>
</dbReference>
<dbReference type="GO" id="GO:0008033">
    <property type="term" value="P:tRNA processing"/>
    <property type="evidence" value="ECO:0007669"/>
    <property type="project" value="UniProtKB-KW"/>
</dbReference>
<evidence type="ECO:0000256" key="8">
    <source>
        <dbReference type="ARBA" id="ARBA00022884"/>
    </source>
</evidence>
<evidence type="ECO:0000256" key="3">
    <source>
        <dbReference type="ARBA" id="ARBA00022694"/>
    </source>
</evidence>
<keyword evidence="6" id="KW-0547">Nucleotide-binding</keyword>
<organism evidence="13 14">
    <name type="scientific">Candidatus Onthenecus intestinigallinarum</name>
    <dbReference type="NCBI Taxonomy" id="2840875"/>
    <lineage>
        <taxon>Bacteria</taxon>
        <taxon>Bacillati</taxon>
        <taxon>Bacillota</taxon>
        <taxon>Clostridia</taxon>
        <taxon>Eubacteriales</taxon>
        <taxon>Candidatus Onthenecus</taxon>
    </lineage>
</organism>
<evidence type="ECO:0000256" key="9">
    <source>
        <dbReference type="RuleBase" id="RU003953"/>
    </source>
</evidence>
<dbReference type="PANTHER" id="PTHR46173">
    <property type="entry name" value="CCA TRNA NUCLEOTIDYLTRANSFERASE 1, MITOCHONDRIAL"/>
    <property type="match status" value="1"/>
</dbReference>
<comment type="cofactor">
    <cofactor evidence="1">
        <name>Mg(2+)</name>
        <dbReference type="ChEBI" id="CHEBI:18420"/>
    </cofactor>
</comment>
<evidence type="ECO:0000256" key="6">
    <source>
        <dbReference type="ARBA" id="ARBA00022741"/>
    </source>
</evidence>
<evidence type="ECO:0000313" key="14">
    <source>
        <dbReference type="Proteomes" id="UP000886887"/>
    </source>
</evidence>
<dbReference type="InterPro" id="IPR043519">
    <property type="entry name" value="NT_sf"/>
</dbReference>
<feature type="domain" description="CCA-adding enzyme C-terminal" evidence="12">
    <location>
        <begin position="296"/>
        <end position="436"/>
    </location>
</feature>